<evidence type="ECO:0000313" key="8">
    <source>
        <dbReference type="EMBL" id="CAC5402385.1"/>
    </source>
</evidence>
<feature type="region of interest" description="Disordered" evidence="6">
    <location>
        <begin position="432"/>
        <end position="451"/>
    </location>
</feature>
<gene>
    <name evidence="8" type="ORF">MCOR_36337</name>
</gene>
<keyword evidence="3 5" id="KW-0863">Zinc-finger</keyword>
<protein>
    <recommendedName>
        <fullName evidence="7">C2H2-type domain-containing protein</fullName>
    </recommendedName>
</protein>
<keyword evidence="4" id="KW-0862">Zinc</keyword>
<evidence type="ECO:0000256" key="1">
    <source>
        <dbReference type="ARBA" id="ARBA00010144"/>
    </source>
</evidence>
<evidence type="ECO:0000259" key="7">
    <source>
        <dbReference type="PROSITE" id="PS50157"/>
    </source>
</evidence>
<dbReference type="PANTHER" id="PTHR12522">
    <property type="entry name" value="ZINC-FINGER PROTEIN NOLZ1-RELATED"/>
    <property type="match status" value="1"/>
</dbReference>
<evidence type="ECO:0000256" key="5">
    <source>
        <dbReference type="PROSITE-ProRule" id="PRU00042"/>
    </source>
</evidence>
<dbReference type="Gene3D" id="3.30.160.60">
    <property type="entry name" value="Classic Zinc Finger"/>
    <property type="match status" value="1"/>
</dbReference>
<sequence length="511" mass="54492">MLTSSVSSQFIHPDYLQPLPTTLDAKKSPLALLAQTCSSIGKDTATSSKPIIPPLKKETNTEKHSEKVNMDKSKLNEIKEKDIDSLEKPGFRTVSHKDMPPLIPTSKPKEEKPTSPLSLKTLPRSKELTSTSSSTLSSHADHHFARSNVSKSPGQHHSPHNEDEKRQVSSASPRYESRTSREQDEHKPSSYPSYSAYPSISNSFLSYSHASGLTHESVSGLPGFPLPLPAHSSMFGSSSAAAAALAAQSAAYAAQSSALKSAAMASSLSPFVSYARVRTPSGATTLVPVCRDPYCNHCQLTVQNSHLSATCTAVGCAQCAHEKSLHNLSLGLQGSSFNPYSSSSLLAGQSNLSGYPLSSLYLPGHLTSPAHSGLPLVCNWVSSGNEHCGKRFSSSEELLQHLRTHTTSSDHMSLAAAYERYGLPPPGIHSLSGLHGHSLQSGSLSPNSLRRSYPTSLSPLSSLMGSGRYHPYKSLMNPSAALPSNQPLPQVGPYLSPYSLYGQRIGAAAVP</sequence>
<name>A0A6J8D2T0_MYTCO</name>
<dbReference type="InterPro" id="IPR013087">
    <property type="entry name" value="Znf_C2H2_type"/>
</dbReference>
<dbReference type="EMBL" id="CACVKT020006490">
    <property type="protein sequence ID" value="CAC5402385.1"/>
    <property type="molecule type" value="Genomic_DNA"/>
</dbReference>
<dbReference type="Proteomes" id="UP000507470">
    <property type="component" value="Unassembled WGS sequence"/>
</dbReference>
<dbReference type="PANTHER" id="PTHR12522:SF4">
    <property type="entry name" value="ZINC FINGER PROTEIN ELBOW"/>
    <property type="match status" value="1"/>
</dbReference>
<evidence type="ECO:0000256" key="3">
    <source>
        <dbReference type="ARBA" id="ARBA00022771"/>
    </source>
</evidence>
<dbReference type="GO" id="GO:0045892">
    <property type="term" value="P:negative regulation of DNA-templated transcription"/>
    <property type="evidence" value="ECO:0007669"/>
    <property type="project" value="TreeGrafter"/>
</dbReference>
<dbReference type="PROSITE" id="PS50157">
    <property type="entry name" value="ZINC_FINGER_C2H2_2"/>
    <property type="match status" value="1"/>
</dbReference>
<accession>A0A6J8D2T0</accession>
<keyword evidence="9" id="KW-1185">Reference proteome</keyword>
<dbReference type="GO" id="GO:0005634">
    <property type="term" value="C:nucleus"/>
    <property type="evidence" value="ECO:0007669"/>
    <property type="project" value="TreeGrafter"/>
</dbReference>
<comment type="similarity">
    <text evidence="1">Belongs to the Elbow/Noc family.</text>
</comment>
<feature type="domain" description="C2H2-type" evidence="7">
    <location>
        <begin position="376"/>
        <end position="410"/>
    </location>
</feature>
<feature type="compositionally biased region" description="Basic and acidic residues" evidence="6">
    <location>
        <begin position="175"/>
        <end position="188"/>
    </location>
</feature>
<dbReference type="GO" id="GO:0008270">
    <property type="term" value="F:zinc ion binding"/>
    <property type="evidence" value="ECO:0007669"/>
    <property type="project" value="UniProtKB-KW"/>
</dbReference>
<evidence type="ECO:0000313" key="9">
    <source>
        <dbReference type="Proteomes" id="UP000507470"/>
    </source>
</evidence>
<organism evidence="8 9">
    <name type="scientific">Mytilus coruscus</name>
    <name type="common">Sea mussel</name>
    <dbReference type="NCBI Taxonomy" id="42192"/>
    <lineage>
        <taxon>Eukaryota</taxon>
        <taxon>Metazoa</taxon>
        <taxon>Spiralia</taxon>
        <taxon>Lophotrochozoa</taxon>
        <taxon>Mollusca</taxon>
        <taxon>Bivalvia</taxon>
        <taxon>Autobranchia</taxon>
        <taxon>Pteriomorphia</taxon>
        <taxon>Mytilida</taxon>
        <taxon>Mytiloidea</taxon>
        <taxon>Mytilidae</taxon>
        <taxon>Mytilinae</taxon>
        <taxon>Mytilus</taxon>
    </lineage>
</organism>
<evidence type="ECO:0000256" key="4">
    <source>
        <dbReference type="ARBA" id="ARBA00022833"/>
    </source>
</evidence>
<reference evidence="8 9" key="1">
    <citation type="submission" date="2020-06" db="EMBL/GenBank/DDBJ databases">
        <authorList>
            <person name="Li R."/>
            <person name="Bekaert M."/>
        </authorList>
    </citation>
    <scope>NUCLEOTIDE SEQUENCE [LARGE SCALE GENOMIC DNA]</scope>
    <source>
        <strain evidence="9">wild</strain>
    </source>
</reference>
<dbReference type="AlphaFoldDB" id="A0A6J8D2T0"/>
<dbReference type="OrthoDB" id="10054079at2759"/>
<proteinExistence type="inferred from homology"/>
<evidence type="ECO:0000256" key="6">
    <source>
        <dbReference type="SAM" id="MobiDB-lite"/>
    </source>
</evidence>
<feature type="compositionally biased region" description="Low complexity" evidence="6">
    <location>
        <begin position="128"/>
        <end position="138"/>
    </location>
</feature>
<feature type="region of interest" description="Disordered" evidence="6">
    <location>
        <begin position="41"/>
        <end position="193"/>
    </location>
</feature>
<keyword evidence="2" id="KW-0479">Metal-binding</keyword>
<feature type="compositionally biased region" description="Basic and acidic residues" evidence="6">
    <location>
        <begin position="55"/>
        <end position="99"/>
    </location>
</feature>
<evidence type="ECO:0000256" key="2">
    <source>
        <dbReference type="ARBA" id="ARBA00022723"/>
    </source>
</evidence>
<dbReference type="InterPro" id="IPR051520">
    <property type="entry name" value="Elbow/Noc_ZnFinger"/>
</dbReference>